<feature type="domain" description="SMAUG/ZCCHC2-like PHAT" evidence="10">
    <location>
        <begin position="63"/>
        <end position="152"/>
    </location>
</feature>
<dbReference type="GO" id="GO:0030371">
    <property type="term" value="F:translation repressor activity"/>
    <property type="evidence" value="ECO:0007669"/>
    <property type="project" value="InterPro"/>
</dbReference>
<dbReference type="Proteomes" id="UP000694867">
    <property type="component" value="Unplaced"/>
</dbReference>
<dbReference type="PANTHER" id="PTHR12515:SF5">
    <property type="entry name" value="PROTEIN SMAUG"/>
    <property type="match status" value="1"/>
</dbReference>
<evidence type="ECO:0000259" key="7">
    <source>
        <dbReference type="Pfam" id="PF00536"/>
    </source>
</evidence>
<comment type="similarity">
    <text evidence="2">Belongs to the SMAUG family.</text>
</comment>
<gene>
    <name evidence="12" type="primary">LOC100905476</name>
</gene>
<dbReference type="GeneID" id="100905476"/>
<evidence type="ECO:0000256" key="2">
    <source>
        <dbReference type="ARBA" id="ARBA00008232"/>
    </source>
</evidence>
<dbReference type="InterPro" id="IPR057327">
    <property type="entry name" value="Vts1_dom"/>
</dbReference>
<evidence type="ECO:0000256" key="5">
    <source>
        <dbReference type="ARBA" id="ARBA00022884"/>
    </source>
</evidence>
<evidence type="ECO:0000256" key="4">
    <source>
        <dbReference type="ARBA" id="ARBA00022490"/>
    </source>
</evidence>
<dbReference type="PANTHER" id="PTHR12515">
    <property type="entry name" value="STERILE ALPHA MOTIF DOMAIN CONTAINING PROTEIN 4-RELATED"/>
    <property type="match status" value="1"/>
</dbReference>
<evidence type="ECO:0000313" key="12">
    <source>
        <dbReference type="RefSeq" id="XP_003742259.1"/>
    </source>
</evidence>
<comment type="subcellular location">
    <subcellularLocation>
        <location evidence="1">Cytoplasm</location>
    </subcellularLocation>
</comment>
<dbReference type="InterPro" id="IPR013761">
    <property type="entry name" value="SAM/pointed_sf"/>
</dbReference>
<proteinExistence type="inferred from homology"/>
<dbReference type="Pfam" id="PF25479">
    <property type="entry name" value="Vts1"/>
    <property type="match status" value="1"/>
</dbReference>
<dbReference type="InterPro" id="IPR015327">
    <property type="entry name" value="PHAT_dom"/>
</dbReference>
<evidence type="ECO:0000256" key="3">
    <source>
        <dbReference type="ARBA" id="ARBA00018651"/>
    </source>
</evidence>
<evidence type="ECO:0000259" key="10">
    <source>
        <dbReference type="Pfam" id="PF26034"/>
    </source>
</evidence>
<dbReference type="Pfam" id="PF09246">
    <property type="entry name" value="PHAT"/>
    <property type="match status" value="1"/>
</dbReference>
<keyword evidence="11" id="KW-1185">Reference proteome</keyword>
<sequence length="438" mass="49654">MKSSGSFREQVATVSSWFDQWNPCEQTVALYSLLKKLGPVQGRFLGLCLSQQGLQASKDMKINEQNANDPGFVRGLDSASQLVVHLPLLRPGNDNAKQVYLEQIPIALSTAVDTCLEVEEARQLLSYALIHPALGSEERRALGLWLKHLEHCIASPQITHDSTNNNNNKHINVNHNNNNNNIINNNNNNSNNMNNNNNINNSINYDPAMKDVTGWLKTLRLHKYSPLLMSMSYDQMLMLNEDQLEAHNVTQGARNKLILNIKKLQQRQMRLQALQKDIECGNGDLKQIIEEVRSILVTPMKAYPQEPVPLQDDDIPREITRVLAKICSTLLTSPVFDHSLVPAYVQLLDRCLAHDQFCQTLKRRIYSWKQQIAKFGARRRPYTLPWMSKDMPGVPSRTANTLPFGTRPSNIVDPDYEDRLESLCLSVTEHAIGDTFHS</sequence>
<reference evidence="12" key="1">
    <citation type="submission" date="2025-08" db="UniProtKB">
        <authorList>
            <consortium name="RefSeq"/>
        </authorList>
    </citation>
    <scope>IDENTIFICATION</scope>
</reference>
<dbReference type="Pfam" id="PF00536">
    <property type="entry name" value="SAM_1"/>
    <property type="match status" value="1"/>
</dbReference>
<feature type="domain" description="Smaug PHAT analogous topology" evidence="8">
    <location>
        <begin position="270"/>
        <end position="359"/>
    </location>
</feature>
<feature type="domain" description="RNA-binding protein vts1-like alpha-helical" evidence="9">
    <location>
        <begin position="13"/>
        <end position="52"/>
    </location>
</feature>
<dbReference type="GO" id="GO:0000932">
    <property type="term" value="C:P-body"/>
    <property type="evidence" value="ECO:0007669"/>
    <property type="project" value="TreeGrafter"/>
</dbReference>
<dbReference type="InterPro" id="IPR037093">
    <property type="entry name" value="PHAT_dom_sf"/>
</dbReference>
<dbReference type="InterPro" id="IPR050897">
    <property type="entry name" value="SMAUG/VTS1_RNA-bind"/>
</dbReference>
<dbReference type="GO" id="GO:0000289">
    <property type="term" value="P:nuclear-transcribed mRNA poly(A) tail shortening"/>
    <property type="evidence" value="ECO:0007669"/>
    <property type="project" value="TreeGrafter"/>
</dbReference>
<dbReference type="SUPFAM" id="SSF47769">
    <property type="entry name" value="SAM/Pointed domain"/>
    <property type="match status" value="1"/>
</dbReference>
<feature type="domain" description="SAM" evidence="7">
    <location>
        <begin position="209"/>
        <end position="264"/>
    </location>
</feature>
<evidence type="ECO:0000259" key="8">
    <source>
        <dbReference type="Pfam" id="PF09246"/>
    </source>
</evidence>
<protein>
    <recommendedName>
        <fullName evidence="3">Protein Smaug</fullName>
    </recommendedName>
</protein>
<evidence type="ECO:0000256" key="6">
    <source>
        <dbReference type="SAM" id="Coils"/>
    </source>
</evidence>
<dbReference type="GO" id="GO:0003729">
    <property type="term" value="F:mRNA binding"/>
    <property type="evidence" value="ECO:0007669"/>
    <property type="project" value="TreeGrafter"/>
</dbReference>
<dbReference type="InterPro" id="IPR058599">
    <property type="entry name" value="PHAT_Smg/ZCCHC2-like"/>
</dbReference>
<dbReference type="InterPro" id="IPR001660">
    <property type="entry name" value="SAM"/>
</dbReference>
<evidence type="ECO:0000313" key="11">
    <source>
        <dbReference type="Proteomes" id="UP000694867"/>
    </source>
</evidence>
<dbReference type="GO" id="GO:0006355">
    <property type="term" value="P:regulation of DNA-templated transcription"/>
    <property type="evidence" value="ECO:0007669"/>
    <property type="project" value="InterPro"/>
</dbReference>
<dbReference type="Gene3D" id="1.10.150.50">
    <property type="entry name" value="Transcription Factor, Ets-1"/>
    <property type="match status" value="1"/>
</dbReference>
<feature type="coiled-coil region" evidence="6">
    <location>
        <begin position="254"/>
        <end position="291"/>
    </location>
</feature>
<keyword evidence="6" id="KW-0175">Coiled coil</keyword>
<accession>A0AAJ6VXA3</accession>
<keyword evidence="5" id="KW-0694">RNA-binding</keyword>
<dbReference type="RefSeq" id="XP_003742259.1">
    <property type="nucleotide sequence ID" value="XM_003742211.2"/>
</dbReference>
<evidence type="ECO:0000259" key="9">
    <source>
        <dbReference type="Pfam" id="PF25479"/>
    </source>
</evidence>
<name>A0AAJ6VXA3_9ACAR</name>
<evidence type="ECO:0000256" key="1">
    <source>
        <dbReference type="ARBA" id="ARBA00004496"/>
    </source>
</evidence>
<keyword evidence="4" id="KW-0963">Cytoplasm</keyword>
<dbReference type="Pfam" id="PF26034">
    <property type="entry name" value="PHAT_SMAUG"/>
    <property type="match status" value="1"/>
</dbReference>
<dbReference type="AlphaFoldDB" id="A0AAJ6VXA3"/>
<dbReference type="KEGG" id="goe:100905476"/>
<dbReference type="Gene3D" id="1.25.40.170">
    <property type="entry name" value="Smaug, PHAT domain"/>
    <property type="match status" value="1"/>
</dbReference>
<organism evidence="11 12">
    <name type="scientific">Galendromus occidentalis</name>
    <name type="common">western predatory mite</name>
    <dbReference type="NCBI Taxonomy" id="34638"/>
    <lineage>
        <taxon>Eukaryota</taxon>
        <taxon>Metazoa</taxon>
        <taxon>Ecdysozoa</taxon>
        <taxon>Arthropoda</taxon>
        <taxon>Chelicerata</taxon>
        <taxon>Arachnida</taxon>
        <taxon>Acari</taxon>
        <taxon>Parasitiformes</taxon>
        <taxon>Mesostigmata</taxon>
        <taxon>Gamasina</taxon>
        <taxon>Phytoseioidea</taxon>
        <taxon>Phytoseiidae</taxon>
        <taxon>Typhlodrominae</taxon>
        <taxon>Galendromus</taxon>
    </lineage>
</organism>